<accession>A0ABU1D4Y6</accession>
<proteinExistence type="predicted"/>
<protein>
    <recommendedName>
        <fullName evidence="4">SPOR domain-containing protein</fullName>
    </recommendedName>
</protein>
<sequence>MLPHGARAAKSPAAGSPHRNIRATGYATREEAAAAAEKIGDLLNLEPVVVGAR</sequence>
<name>A0ABU1D4Y6_9BURK</name>
<dbReference type="Proteomes" id="UP001232156">
    <property type="component" value="Unassembled WGS sequence"/>
</dbReference>
<evidence type="ECO:0000256" key="1">
    <source>
        <dbReference type="SAM" id="MobiDB-lite"/>
    </source>
</evidence>
<feature type="region of interest" description="Disordered" evidence="1">
    <location>
        <begin position="1"/>
        <end position="21"/>
    </location>
</feature>
<dbReference type="EMBL" id="JAUZQE010000009">
    <property type="protein sequence ID" value="MDR4125442.1"/>
    <property type="molecule type" value="Genomic_DNA"/>
</dbReference>
<dbReference type="RefSeq" id="WP_347286656.1">
    <property type="nucleotide sequence ID" value="NZ_JAUZQE010000009.1"/>
</dbReference>
<reference evidence="2 3" key="1">
    <citation type="submission" date="2023-08" db="EMBL/GenBank/DDBJ databases">
        <title>Alcaligenaceae gen. nov., a novel taxon isolated from the sludge of Yixing Pesticide Factory.</title>
        <authorList>
            <person name="Ruan L."/>
        </authorList>
    </citation>
    <scope>NUCLEOTIDE SEQUENCE [LARGE SCALE GENOMIC DNA]</scope>
    <source>
        <strain evidence="2 3">LG-2</strain>
    </source>
</reference>
<evidence type="ECO:0000313" key="2">
    <source>
        <dbReference type="EMBL" id="MDR4125442.1"/>
    </source>
</evidence>
<gene>
    <name evidence="2" type="ORF">Q8947_05540</name>
</gene>
<comment type="caution">
    <text evidence="2">The sequence shown here is derived from an EMBL/GenBank/DDBJ whole genome shotgun (WGS) entry which is preliminary data.</text>
</comment>
<keyword evidence="3" id="KW-1185">Reference proteome</keyword>
<evidence type="ECO:0008006" key="4">
    <source>
        <dbReference type="Google" id="ProtNLM"/>
    </source>
</evidence>
<organism evidence="2 3">
    <name type="scientific">Yanghanlia caeni</name>
    <dbReference type="NCBI Taxonomy" id="3064283"/>
    <lineage>
        <taxon>Bacteria</taxon>
        <taxon>Pseudomonadati</taxon>
        <taxon>Pseudomonadota</taxon>
        <taxon>Betaproteobacteria</taxon>
        <taxon>Burkholderiales</taxon>
        <taxon>Alcaligenaceae</taxon>
        <taxon>Yanghanlia</taxon>
    </lineage>
</organism>
<evidence type="ECO:0000313" key="3">
    <source>
        <dbReference type="Proteomes" id="UP001232156"/>
    </source>
</evidence>